<reference evidence="1 2" key="1">
    <citation type="journal article" date="2013" name="Int. J. Syst. Evol. Microbiol.">
        <title>Kordia antarctica sp. nov., isolated from Antarctic seawater.</title>
        <authorList>
            <person name="Baek K."/>
            <person name="Choi A."/>
            <person name="Kang I."/>
            <person name="Lee K."/>
            <person name="Cho J.C."/>
        </authorList>
    </citation>
    <scope>NUCLEOTIDE SEQUENCE [LARGE SCALE GENOMIC DNA]</scope>
    <source>
        <strain evidence="1 2">IMCC3317</strain>
    </source>
</reference>
<dbReference type="EMBL" id="CP019288">
    <property type="protein sequence ID" value="QHI37566.1"/>
    <property type="molecule type" value="Genomic_DNA"/>
</dbReference>
<evidence type="ECO:0000313" key="2">
    <source>
        <dbReference type="Proteomes" id="UP000464657"/>
    </source>
</evidence>
<organism evidence="1 2">
    <name type="scientific">Kordia antarctica</name>
    <dbReference type="NCBI Taxonomy" id="1218801"/>
    <lineage>
        <taxon>Bacteria</taxon>
        <taxon>Pseudomonadati</taxon>
        <taxon>Bacteroidota</taxon>
        <taxon>Flavobacteriia</taxon>
        <taxon>Flavobacteriales</taxon>
        <taxon>Flavobacteriaceae</taxon>
        <taxon>Kordia</taxon>
    </lineage>
</organism>
<dbReference type="AlphaFoldDB" id="A0A7L4ZMY4"/>
<proteinExistence type="predicted"/>
<evidence type="ECO:0000313" key="1">
    <source>
        <dbReference type="EMBL" id="QHI37566.1"/>
    </source>
</evidence>
<protein>
    <submittedName>
        <fullName evidence="1">Uncharacterized protein</fullName>
    </submittedName>
</protein>
<name>A0A7L4ZMY4_9FLAO</name>
<dbReference type="KEGG" id="kan:IMCC3317_29460"/>
<dbReference type="Proteomes" id="UP000464657">
    <property type="component" value="Chromosome"/>
</dbReference>
<keyword evidence="2" id="KW-1185">Reference proteome</keyword>
<accession>A0A7L4ZMY4</accession>
<gene>
    <name evidence="1" type="ORF">IMCC3317_29460</name>
</gene>
<sequence length="36" mass="4306">MKLFINIVNMWAYQVRYIFILTKPIFLQASLGESKE</sequence>